<dbReference type="OrthoDB" id="4845696at2759"/>
<feature type="compositionally biased region" description="Basic residues" evidence="1">
    <location>
        <begin position="1"/>
        <end position="16"/>
    </location>
</feature>
<accession>A0A1B7XVQ8</accession>
<feature type="region of interest" description="Disordered" evidence="1">
    <location>
        <begin position="104"/>
        <end position="140"/>
    </location>
</feature>
<evidence type="ECO:0000313" key="3">
    <source>
        <dbReference type="Proteomes" id="UP000092177"/>
    </source>
</evidence>
<evidence type="ECO:0000256" key="1">
    <source>
        <dbReference type="SAM" id="MobiDB-lite"/>
    </source>
</evidence>
<comment type="caution">
    <text evidence="2">The sequence shown here is derived from an EMBL/GenBank/DDBJ whole genome shotgun (WGS) entry which is preliminary data.</text>
</comment>
<reference evidence="3" key="1">
    <citation type="journal article" date="2017" name="BMC Genomics">
        <title>Gapless genome assembly of Colletotrichum higginsianum reveals chromosome structure and association of transposable elements with secondary metabolite gene clusters.</title>
        <authorList>
            <person name="Dallery J.-F."/>
            <person name="Lapalu N."/>
            <person name="Zampounis A."/>
            <person name="Pigne S."/>
            <person name="Luyten I."/>
            <person name="Amselem J."/>
            <person name="Wittenberg A.H.J."/>
            <person name="Zhou S."/>
            <person name="de Queiroz M.V."/>
            <person name="Robin G.P."/>
            <person name="Auger A."/>
            <person name="Hainaut M."/>
            <person name="Henrissat B."/>
            <person name="Kim K.-T."/>
            <person name="Lee Y.-H."/>
            <person name="Lespinet O."/>
            <person name="Schwartz D.C."/>
            <person name="Thon M.R."/>
            <person name="O'Connell R.J."/>
        </authorList>
    </citation>
    <scope>NUCLEOTIDE SEQUENCE [LARGE SCALE GENOMIC DNA]</scope>
    <source>
        <strain evidence="3">IMI 349063</strain>
    </source>
</reference>
<protein>
    <submittedName>
        <fullName evidence="2">Uncharacterized protein</fullName>
    </submittedName>
</protein>
<keyword evidence="3" id="KW-1185">Reference proteome</keyword>
<dbReference type="KEGG" id="chig:CH63R_12999"/>
<name>A0A1B7XVQ8_COLHI</name>
<dbReference type="GeneID" id="28872080"/>
<dbReference type="RefSeq" id="XP_018152390.1">
    <property type="nucleotide sequence ID" value="XM_018307973.1"/>
</dbReference>
<dbReference type="VEuPathDB" id="FungiDB:CH63R_12999"/>
<proteinExistence type="predicted"/>
<organism evidence="2 3">
    <name type="scientific">Colletotrichum higginsianum (strain IMI 349063)</name>
    <name type="common">Crucifer anthracnose fungus</name>
    <dbReference type="NCBI Taxonomy" id="759273"/>
    <lineage>
        <taxon>Eukaryota</taxon>
        <taxon>Fungi</taxon>
        <taxon>Dikarya</taxon>
        <taxon>Ascomycota</taxon>
        <taxon>Pezizomycotina</taxon>
        <taxon>Sordariomycetes</taxon>
        <taxon>Hypocreomycetidae</taxon>
        <taxon>Glomerellales</taxon>
        <taxon>Glomerellaceae</taxon>
        <taxon>Colletotrichum</taxon>
        <taxon>Colletotrichum destructivum species complex</taxon>
    </lineage>
</organism>
<dbReference type="Proteomes" id="UP000092177">
    <property type="component" value="Chromosome 9"/>
</dbReference>
<gene>
    <name evidence="2" type="ORF">CH63R_12999</name>
</gene>
<feature type="compositionally biased region" description="Basic residues" evidence="1">
    <location>
        <begin position="60"/>
        <end position="69"/>
    </location>
</feature>
<feature type="region of interest" description="Disordered" evidence="1">
    <location>
        <begin position="1"/>
        <end position="69"/>
    </location>
</feature>
<sequence>MTRRHRPSKRSSKHRHATLEADFSLAEGRVINEKNHRHRSQKDGIAARRCRASSVPVSKPSRKYRHHRHTHRIAIETDTDGDFAMLPTPPGSPDVSSFTHITSKHEDANDAGNVNSRSSRRKSERHLSPRPPKAPTRDLVTSDQQVFSDATLKSFRFRHHMLSLLDQQRTAVESWADSVGAGGPAEPMDWQPEQERVVYIARSPVEYGCYDDRWRVEGESTEKEQRQQQQLGMSSAAIAMAMPFAAQPEMGSWTGETPLDALSMWGTSAFGLGFLGEIE</sequence>
<dbReference type="EMBL" id="LTAN01000009">
    <property type="protein sequence ID" value="OBR03872.1"/>
    <property type="molecule type" value="Genomic_DNA"/>
</dbReference>
<dbReference type="AlphaFoldDB" id="A0A1B7XVQ8"/>
<evidence type="ECO:0000313" key="2">
    <source>
        <dbReference type="EMBL" id="OBR03872.1"/>
    </source>
</evidence>